<reference evidence="3 4" key="1">
    <citation type="journal article" date="2014" name="Genome Announc.">
        <title>Genome Sequence of Afipia felis Strain 76713, Isolated in Hospital Water Using an Amoeba Co-Culture Procedure.</title>
        <authorList>
            <person name="Benamar S."/>
            <person name="La Scola B."/>
            <person name="Croce O."/>
        </authorList>
    </citation>
    <scope>NUCLEOTIDE SEQUENCE [LARGE SCALE GENOMIC DNA]</scope>
    <source>
        <strain evidence="3 4">76713</strain>
    </source>
</reference>
<organism evidence="3 4">
    <name type="scientific">Afipia felis</name>
    <name type="common">Cat scratch disease bacillus</name>
    <dbReference type="NCBI Taxonomy" id="1035"/>
    <lineage>
        <taxon>Bacteria</taxon>
        <taxon>Pseudomonadati</taxon>
        <taxon>Pseudomonadota</taxon>
        <taxon>Alphaproteobacteria</taxon>
        <taxon>Hyphomicrobiales</taxon>
        <taxon>Nitrobacteraceae</taxon>
        <taxon>Afipia</taxon>
    </lineage>
</organism>
<dbReference type="GO" id="GO:0016787">
    <property type="term" value="F:hydrolase activity"/>
    <property type="evidence" value="ECO:0007669"/>
    <property type="project" value="UniProtKB-KW"/>
</dbReference>
<dbReference type="InterPro" id="IPR029058">
    <property type="entry name" value="AB_hydrolase_fold"/>
</dbReference>
<keyword evidence="2" id="KW-0812">Transmembrane</keyword>
<dbReference type="RefSeq" id="WP_197083206.1">
    <property type="nucleotide sequence ID" value="NZ_CCAZ020000001.1"/>
</dbReference>
<proteinExistence type="predicted"/>
<sequence>MTSEVITPETREGFRFHPKHHPIARGILIATAIVAVLVTAAYFAAVTWGISHQTLSLYDSTRQRPVEVEIAMRRDVEMRAHAGMITMPVVIINHGNTVRFTEYSFLTNFFAGRGYLAISIQHDLASDAPLVTKKGEPYVGREPIYERGMANILFAIHEVAKREPHANYKHLTLVGHSNGGDIAMYFAEKHPGMVADVITLDNLRVPLQGAFRILTFRSKDPEFVPDAGVVPPGGKDVTVVNTKHRHTDMSDRGPDGLKLSIEDTLSKFLNKDKNSELAPVNTDKIDVPPPPGAQAKKSAQ</sequence>
<evidence type="ECO:0000256" key="1">
    <source>
        <dbReference type="SAM" id="MobiDB-lite"/>
    </source>
</evidence>
<dbReference type="SUPFAM" id="SSF53474">
    <property type="entry name" value="alpha/beta-Hydrolases"/>
    <property type="match status" value="1"/>
</dbReference>
<keyword evidence="3" id="KW-0378">Hydrolase</keyword>
<dbReference type="Proteomes" id="UP000035762">
    <property type="component" value="Unassembled WGS sequence"/>
</dbReference>
<evidence type="ECO:0000313" key="3">
    <source>
        <dbReference type="EMBL" id="CEG07708.1"/>
    </source>
</evidence>
<accession>A0A090N6Z4</accession>
<feature type="transmembrane region" description="Helical" evidence="2">
    <location>
        <begin position="27"/>
        <end position="50"/>
    </location>
</feature>
<name>A0A090N6Z4_AFIFE</name>
<keyword evidence="2" id="KW-1133">Transmembrane helix</keyword>
<evidence type="ECO:0000256" key="2">
    <source>
        <dbReference type="SAM" id="Phobius"/>
    </source>
</evidence>
<protein>
    <submittedName>
        <fullName evidence="3">Dienelactone hydrolase</fullName>
    </submittedName>
</protein>
<gene>
    <name evidence="3" type="ORF">BN961_01109</name>
</gene>
<comment type="caution">
    <text evidence="3">The sequence shown here is derived from an EMBL/GenBank/DDBJ whole genome shotgun (WGS) entry which is preliminary data.</text>
</comment>
<keyword evidence="2" id="KW-0472">Membrane</keyword>
<dbReference type="STRING" id="1035.BN961_01109"/>
<feature type="region of interest" description="Disordered" evidence="1">
    <location>
        <begin position="272"/>
        <end position="300"/>
    </location>
</feature>
<dbReference type="AlphaFoldDB" id="A0A090N6Z4"/>
<keyword evidence="4" id="KW-1185">Reference proteome</keyword>
<evidence type="ECO:0000313" key="4">
    <source>
        <dbReference type="Proteomes" id="UP000035762"/>
    </source>
</evidence>
<dbReference type="Gene3D" id="3.40.50.1820">
    <property type="entry name" value="alpha/beta hydrolase"/>
    <property type="match status" value="1"/>
</dbReference>
<dbReference type="EMBL" id="CCAZ020000001">
    <property type="protein sequence ID" value="CEG07708.1"/>
    <property type="molecule type" value="Genomic_DNA"/>
</dbReference>